<dbReference type="EMBL" id="JRES01000502">
    <property type="protein sequence ID" value="KNC30610.1"/>
    <property type="molecule type" value="Genomic_DNA"/>
</dbReference>
<organism evidence="1 2">
    <name type="scientific">Lucilia cuprina</name>
    <name type="common">Green bottle fly</name>
    <name type="synonym">Australian sheep blowfly</name>
    <dbReference type="NCBI Taxonomy" id="7375"/>
    <lineage>
        <taxon>Eukaryota</taxon>
        <taxon>Metazoa</taxon>
        <taxon>Ecdysozoa</taxon>
        <taxon>Arthropoda</taxon>
        <taxon>Hexapoda</taxon>
        <taxon>Insecta</taxon>
        <taxon>Pterygota</taxon>
        <taxon>Neoptera</taxon>
        <taxon>Endopterygota</taxon>
        <taxon>Diptera</taxon>
        <taxon>Brachycera</taxon>
        <taxon>Muscomorpha</taxon>
        <taxon>Oestroidea</taxon>
        <taxon>Calliphoridae</taxon>
        <taxon>Luciliinae</taxon>
        <taxon>Lucilia</taxon>
    </lineage>
</organism>
<evidence type="ECO:0000313" key="1">
    <source>
        <dbReference type="EMBL" id="KNC30610.1"/>
    </source>
</evidence>
<proteinExistence type="predicted"/>
<dbReference type="Proteomes" id="UP000037069">
    <property type="component" value="Unassembled WGS sequence"/>
</dbReference>
<reference evidence="1 2" key="1">
    <citation type="journal article" date="2015" name="Nat. Commun.">
        <title>Lucilia cuprina genome unlocks parasitic fly biology to underpin future interventions.</title>
        <authorList>
            <person name="Anstead C.A."/>
            <person name="Korhonen P.K."/>
            <person name="Young N.D."/>
            <person name="Hall R.S."/>
            <person name="Jex A.R."/>
            <person name="Murali S.C."/>
            <person name="Hughes D.S."/>
            <person name="Lee S.F."/>
            <person name="Perry T."/>
            <person name="Stroehlein A.J."/>
            <person name="Ansell B.R."/>
            <person name="Breugelmans B."/>
            <person name="Hofmann A."/>
            <person name="Qu J."/>
            <person name="Dugan S."/>
            <person name="Lee S.L."/>
            <person name="Chao H."/>
            <person name="Dinh H."/>
            <person name="Han Y."/>
            <person name="Doddapaneni H.V."/>
            <person name="Worley K.C."/>
            <person name="Muzny D.M."/>
            <person name="Ioannidis P."/>
            <person name="Waterhouse R.M."/>
            <person name="Zdobnov E.M."/>
            <person name="James P.J."/>
            <person name="Bagnall N.H."/>
            <person name="Kotze A.C."/>
            <person name="Gibbs R.A."/>
            <person name="Richards S."/>
            <person name="Batterham P."/>
            <person name="Gasser R.B."/>
        </authorList>
    </citation>
    <scope>NUCLEOTIDE SEQUENCE [LARGE SCALE GENOMIC DNA]</scope>
    <source>
        <strain evidence="1 2">LS</strain>
        <tissue evidence="1">Full body</tissue>
    </source>
</reference>
<accession>A0A0L0CED0</accession>
<comment type="caution">
    <text evidence="1">The sequence shown here is derived from an EMBL/GenBank/DDBJ whole genome shotgun (WGS) entry which is preliminary data.</text>
</comment>
<keyword evidence="2" id="KW-1185">Reference proteome</keyword>
<dbReference type="AlphaFoldDB" id="A0A0L0CED0"/>
<sequence>MASFVSSVKAISSANAALPTGAHCTIIKGLIILLPLQLPLKCLATNLPCSTSSKLMPFEGPPLPLPLPSLFVPSSEPLTMKHCWVMRRVKQRLSITAFKNEKNLRSVFNHSPTEFARTSIVQQLWSETSYSLKKLIKNIAQVASTFLFITHCNHKEESHHYDFAGAGRAG</sequence>
<name>A0A0L0CED0_LUCCU</name>
<gene>
    <name evidence="1" type="ORF">FF38_11980</name>
</gene>
<protein>
    <submittedName>
        <fullName evidence="1">Uncharacterized protein</fullName>
    </submittedName>
</protein>
<evidence type="ECO:0000313" key="2">
    <source>
        <dbReference type="Proteomes" id="UP000037069"/>
    </source>
</evidence>